<sequence length="114" mass="11778">MARWQRGEAAIEQLLANGELQTVSGSAADGDPWLTKARRTLSTATVVADSDPESAWTLAYDAARFACTALLAQQGVTRQLAAGILPSMRPFGTSSADSSSDSADVPPGLTAQPG</sequence>
<name>A0ABV7YA87_9ACTN</name>
<evidence type="ECO:0000313" key="3">
    <source>
        <dbReference type="Proteomes" id="UP001595699"/>
    </source>
</evidence>
<dbReference type="RefSeq" id="WP_205117299.1">
    <property type="nucleotide sequence ID" value="NZ_JAFBCM010000001.1"/>
</dbReference>
<evidence type="ECO:0000256" key="1">
    <source>
        <dbReference type="SAM" id="MobiDB-lite"/>
    </source>
</evidence>
<comment type="caution">
    <text evidence="2">The sequence shown here is derived from an EMBL/GenBank/DDBJ whole genome shotgun (WGS) entry which is preliminary data.</text>
</comment>
<dbReference type="Proteomes" id="UP001595699">
    <property type="component" value="Unassembled WGS sequence"/>
</dbReference>
<accession>A0ABV7YA87</accession>
<proteinExistence type="predicted"/>
<gene>
    <name evidence="2" type="ORF">ACFOUW_09520</name>
</gene>
<reference evidence="3" key="1">
    <citation type="journal article" date="2019" name="Int. J. Syst. Evol. Microbiol.">
        <title>The Global Catalogue of Microorganisms (GCM) 10K type strain sequencing project: providing services to taxonomists for standard genome sequencing and annotation.</title>
        <authorList>
            <consortium name="The Broad Institute Genomics Platform"/>
            <consortium name="The Broad Institute Genome Sequencing Center for Infectious Disease"/>
            <person name="Wu L."/>
            <person name="Ma J."/>
        </authorList>
    </citation>
    <scope>NUCLEOTIDE SEQUENCE [LARGE SCALE GENOMIC DNA]</scope>
    <source>
        <strain evidence="3">CGMCC 4.7241</strain>
    </source>
</reference>
<keyword evidence="3" id="KW-1185">Reference proteome</keyword>
<organism evidence="2 3">
    <name type="scientific">Tenggerimyces flavus</name>
    <dbReference type="NCBI Taxonomy" id="1708749"/>
    <lineage>
        <taxon>Bacteria</taxon>
        <taxon>Bacillati</taxon>
        <taxon>Actinomycetota</taxon>
        <taxon>Actinomycetes</taxon>
        <taxon>Propionibacteriales</taxon>
        <taxon>Nocardioidaceae</taxon>
        <taxon>Tenggerimyces</taxon>
    </lineage>
</organism>
<dbReference type="EMBL" id="JBHRZH010000006">
    <property type="protein sequence ID" value="MFC3761078.1"/>
    <property type="molecule type" value="Genomic_DNA"/>
</dbReference>
<protein>
    <submittedName>
        <fullName evidence="2">Uncharacterized protein</fullName>
    </submittedName>
</protein>
<feature type="compositionally biased region" description="Low complexity" evidence="1">
    <location>
        <begin position="94"/>
        <end position="104"/>
    </location>
</feature>
<feature type="region of interest" description="Disordered" evidence="1">
    <location>
        <begin position="91"/>
        <end position="114"/>
    </location>
</feature>
<evidence type="ECO:0000313" key="2">
    <source>
        <dbReference type="EMBL" id="MFC3761078.1"/>
    </source>
</evidence>